<gene>
    <name evidence="2" type="ORF">JKL49_18335</name>
    <name evidence="3" type="ORF">JKL49_25585</name>
</gene>
<keyword evidence="4" id="KW-1185">Reference proteome</keyword>
<reference evidence="2" key="2">
    <citation type="submission" date="2021-04" db="EMBL/GenBank/DDBJ databases">
        <title>Draft genome assembly of strain Phenylobacterium sp. 20VBR1 using MiniION and Illumina platforms.</title>
        <authorList>
            <person name="Thomas F.A."/>
            <person name="Krishnan K.P."/>
            <person name="Sinha R.K."/>
        </authorList>
    </citation>
    <scope>NUCLEOTIDE SEQUENCE</scope>
    <source>
        <strain evidence="2">20VBR1</strain>
    </source>
</reference>
<organism evidence="2 4">
    <name type="scientific">Phenylobacterium glaciei</name>
    <dbReference type="NCBI Taxonomy" id="2803784"/>
    <lineage>
        <taxon>Bacteria</taxon>
        <taxon>Pseudomonadati</taxon>
        <taxon>Pseudomonadota</taxon>
        <taxon>Alphaproteobacteria</taxon>
        <taxon>Caulobacterales</taxon>
        <taxon>Caulobacteraceae</taxon>
        <taxon>Phenylobacterium</taxon>
    </lineage>
</organism>
<evidence type="ECO:0000313" key="2">
    <source>
        <dbReference type="EMBL" id="MBR7621358.1"/>
    </source>
</evidence>
<evidence type="ECO:0000256" key="1">
    <source>
        <dbReference type="SAM" id="MobiDB-lite"/>
    </source>
</evidence>
<name>A0A941D5X8_9CAUL</name>
<dbReference type="Proteomes" id="UP000622580">
    <property type="component" value="Unassembled WGS sequence"/>
</dbReference>
<accession>A0A941D5X8</accession>
<protein>
    <submittedName>
        <fullName evidence="2">Uncharacterized protein</fullName>
    </submittedName>
</protein>
<evidence type="ECO:0000313" key="4">
    <source>
        <dbReference type="Proteomes" id="UP000622580"/>
    </source>
</evidence>
<dbReference type="EMBL" id="JAGSGD010000001">
    <property type="protein sequence ID" value="MBR7621358.1"/>
    <property type="molecule type" value="Genomic_DNA"/>
</dbReference>
<reference evidence="3" key="1">
    <citation type="submission" date="2021-01" db="EMBL/GenBank/DDBJ databases">
        <title>Genome sequence of Phenylobacterium sp. 20VBR1 isolated from a valley glaceir, Ny-Alesund, Svalbard.</title>
        <authorList>
            <person name="Thomas F.A."/>
            <person name="Krishnan K.P."/>
            <person name="Sinha R.K."/>
        </authorList>
    </citation>
    <scope>NUCLEOTIDE SEQUENCE</scope>
    <source>
        <strain evidence="3">20VBR1</strain>
    </source>
</reference>
<evidence type="ECO:0000313" key="3">
    <source>
        <dbReference type="EMBL" id="QQZ49988.1"/>
    </source>
</evidence>
<dbReference type="AlphaFoldDB" id="A0A941D5X8"/>
<dbReference type="EMBL" id="CP068570">
    <property type="protein sequence ID" value="QQZ49988.1"/>
    <property type="molecule type" value="Genomic_DNA"/>
</dbReference>
<dbReference type="RefSeq" id="WP_215342461.1">
    <property type="nucleotide sequence ID" value="NZ_JAGSGD010000001.1"/>
</dbReference>
<feature type="region of interest" description="Disordered" evidence="1">
    <location>
        <begin position="1"/>
        <end position="20"/>
    </location>
</feature>
<sequence length="75" mass="8080">MAFELNLDALPEGKKKSTKTKPALELSALMPLRRDFAFVVGAEVAAGAKLRSKASGGVTQEDCLKPLLRRPIKQA</sequence>
<proteinExistence type="predicted"/>